<reference evidence="2 3" key="1">
    <citation type="submission" date="2020-06" db="EMBL/GenBank/DDBJ databases">
        <authorList>
            <person name="Li R."/>
            <person name="Bekaert M."/>
        </authorList>
    </citation>
    <scope>NUCLEOTIDE SEQUENCE [LARGE SCALE GENOMIC DNA]</scope>
    <source>
        <strain evidence="3">wild</strain>
    </source>
</reference>
<keyword evidence="3" id="KW-1185">Reference proteome</keyword>
<gene>
    <name evidence="2" type="ORF">MCOR_30970</name>
</gene>
<feature type="domain" description="Fibrinogen C-terminal" evidence="1">
    <location>
        <begin position="32"/>
        <end position="164"/>
    </location>
</feature>
<dbReference type="EMBL" id="CACVKT020005610">
    <property type="protein sequence ID" value="CAC5396411.1"/>
    <property type="molecule type" value="Genomic_DNA"/>
</dbReference>
<dbReference type="InterPro" id="IPR050373">
    <property type="entry name" value="Fibrinogen_C-term_domain"/>
</dbReference>
<dbReference type="AlphaFoldDB" id="A0A6J8CKS8"/>
<dbReference type="GO" id="GO:0005615">
    <property type="term" value="C:extracellular space"/>
    <property type="evidence" value="ECO:0007669"/>
    <property type="project" value="TreeGrafter"/>
</dbReference>
<dbReference type="PROSITE" id="PS51406">
    <property type="entry name" value="FIBRINOGEN_C_2"/>
    <property type="match status" value="1"/>
</dbReference>
<dbReference type="PANTHER" id="PTHR19143">
    <property type="entry name" value="FIBRINOGEN/TENASCIN/ANGIOPOEITIN"/>
    <property type="match status" value="1"/>
</dbReference>
<dbReference type="InterPro" id="IPR036056">
    <property type="entry name" value="Fibrinogen-like_C"/>
</dbReference>
<accession>A0A6J8CKS8</accession>
<sequence length="164" mass="19058">MEAIKENVKDFVSVNINDEIRKIVEEILKEKGNEYINAISTNGQHKVKFTLWKDGTTKYTEYSNFRVEDEQSKYKLKVSGYSGTAGESLVNVLSARKANEQKFSTYDQDNDGISDYNCAMENKGGWWYNACFYASLNNMENNRINWYKDMGYNIKKSMVMVTRK</sequence>
<dbReference type="Proteomes" id="UP000507470">
    <property type="component" value="Unassembled WGS sequence"/>
</dbReference>
<evidence type="ECO:0000313" key="3">
    <source>
        <dbReference type="Proteomes" id="UP000507470"/>
    </source>
</evidence>
<dbReference type="InterPro" id="IPR014716">
    <property type="entry name" value="Fibrinogen_a/b/g_C_1"/>
</dbReference>
<name>A0A6J8CKS8_MYTCO</name>
<dbReference type="OrthoDB" id="6146709at2759"/>
<organism evidence="2 3">
    <name type="scientific">Mytilus coruscus</name>
    <name type="common">Sea mussel</name>
    <dbReference type="NCBI Taxonomy" id="42192"/>
    <lineage>
        <taxon>Eukaryota</taxon>
        <taxon>Metazoa</taxon>
        <taxon>Spiralia</taxon>
        <taxon>Lophotrochozoa</taxon>
        <taxon>Mollusca</taxon>
        <taxon>Bivalvia</taxon>
        <taxon>Autobranchia</taxon>
        <taxon>Pteriomorphia</taxon>
        <taxon>Mytilida</taxon>
        <taxon>Mytiloidea</taxon>
        <taxon>Mytilidae</taxon>
        <taxon>Mytilinae</taxon>
        <taxon>Mytilus</taxon>
    </lineage>
</organism>
<evidence type="ECO:0000259" key="1">
    <source>
        <dbReference type="PROSITE" id="PS51406"/>
    </source>
</evidence>
<dbReference type="SMART" id="SM00186">
    <property type="entry name" value="FBG"/>
    <property type="match status" value="1"/>
</dbReference>
<dbReference type="Gene3D" id="3.90.215.10">
    <property type="entry name" value="Gamma Fibrinogen, chain A, domain 1"/>
    <property type="match status" value="1"/>
</dbReference>
<proteinExistence type="predicted"/>
<evidence type="ECO:0000313" key="2">
    <source>
        <dbReference type="EMBL" id="CAC5396411.1"/>
    </source>
</evidence>
<dbReference type="Pfam" id="PF00147">
    <property type="entry name" value="Fibrinogen_C"/>
    <property type="match status" value="1"/>
</dbReference>
<dbReference type="InterPro" id="IPR002181">
    <property type="entry name" value="Fibrinogen_a/b/g_C_dom"/>
</dbReference>
<protein>
    <recommendedName>
        <fullName evidence="1">Fibrinogen C-terminal domain-containing protein</fullName>
    </recommendedName>
</protein>
<dbReference type="SUPFAM" id="SSF56496">
    <property type="entry name" value="Fibrinogen C-terminal domain-like"/>
    <property type="match status" value="1"/>
</dbReference>